<gene>
    <name evidence="1" type="ORF">S01H4_15698</name>
</gene>
<accession>X1ANV6</accession>
<dbReference type="PANTHER" id="PTHR46124">
    <property type="entry name" value="D-AMINOACYL-TRNA DEACYLASE"/>
    <property type="match status" value="1"/>
</dbReference>
<feature type="non-terminal residue" evidence="1">
    <location>
        <position position="181"/>
    </location>
</feature>
<dbReference type="InterPro" id="IPR032466">
    <property type="entry name" value="Metal_Hydrolase"/>
</dbReference>
<protein>
    <submittedName>
        <fullName evidence="1">Uncharacterized protein</fullName>
    </submittedName>
</protein>
<dbReference type="Pfam" id="PF01026">
    <property type="entry name" value="TatD_DNase"/>
    <property type="match status" value="1"/>
</dbReference>
<proteinExistence type="predicted"/>
<name>X1ANV6_9ZZZZ</name>
<dbReference type="Gene3D" id="3.20.20.140">
    <property type="entry name" value="Metal-dependent hydrolases"/>
    <property type="match status" value="1"/>
</dbReference>
<dbReference type="GO" id="GO:0016788">
    <property type="term" value="F:hydrolase activity, acting on ester bonds"/>
    <property type="evidence" value="ECO:0007669"/>
    <property type="project" value="InterPro"/>
</dbReference>
<reference evidence="1" key="1">
    <citation type="journal article" date="2014" name="Front. Microbiol.">
        <title>High frequency of phylogenetically diverse reductive dehalogenase-homologous genes in deep subseafloor sedimentary metagenomes.</title>
        <authorList>
            <person name="Kawai M."/>
            <person name="Futagami T."/>
            <person name="Toyoda A."/>
            <person name="Takaki Y."/>
            <person name="Nishi S."/>
            <person name="Hori S."/>
            <person name="Arai W."/>
            <person name="Tsubouchi T."/>
            <person name="Morono Y."/>
            <person name="Uchiyama I."/>
            <person name="Ito T."/>
            <person name="Fujiyama A."/>
            <person name="Inagaki F."/>
            <person name="Takami H."/>
        </authorList>
    </citation>
    <scope>NUCLEOTIDE SEQUENCE</scope>
    <source>
        <strain evidence="1">Expedition CK06-06</strain>
    </source>
</reference>
<dbReference type="InterPro" id="IPR001130">
    <property type="entry name" value="TatD-like"/>
</dbReference>
<dbReference type="EMBL" id="BART01006878">
    <property type="protein sequence ID" value="GAG71087.1"/>
    <property type="molecule type" value="Genomic_DNA"/>
</dbReference>
<dbReference type="AlphaFoldDB" id="X1ANV6"/>
<dbReference type="PANTHER" id="PTHR46124:SF2">
    <property type="entry name" value="D-AMINOACYL-TRNA DEACYLASE"/>
    <property type="match status" value="1"/>
</dbReference>
<dbReference type="SUPFAM" id="SSF51556">
    <property type="entry name" value="Metallo-dependent hydrolases"/>
    <property type="match status" value="1"/>
</dbReference>
<comment type="caution">
    <text evidence="1">The sequence shown here is derived from an EMBL/GenBank/DDBJ whole genome shotgun (WGS) entry which is preliminary data.</text>
</comment>
<sequence length="181" mass="21101">MINGGVYLVTSSIDNRTLDLILNFIKSKKKIGFTCGWAPQTVTYSPKTQYDREWTKWTEFIQDNQDKYLAIGEIGLDYHHAKTLEKREKQVSELKKIFELTKDFDKPYVLHIRNAAEHEYDRDHPKHRYNKSDGATKEILNIIKEFNINPKKIMWHCFSGPDEYGTILPNQGYTLSVPSSA</sequence>
<evidence type="ECO:0000313" key="1">
    <source>
        <dbReference type="EMBL" id="GAG71087.1"/>
    </source>
</evidence>
<organism evidence="1">
    <name type="scientific">marine sediment metagenome</name>
    <dbReference type="NCBI Taxonomy" id="412755"/>
    <lineage>
        <taxon>unclassified sequences</taxon>
        <taxon>metagenomes</taxon>
        <taxon>ecological metagenomes</taxon>
    </lineage>
</organism>